<dbReference type="RefSeq" id="WP_092490436.1">
    <property type="nucleotide sequence ID" value="NZ_LN906597.1"/>
</dbReference>
<organism evidence="1 2">
    <name type="scientific">Candidatus Ichthyocystis hellenicum</name>
    <dbReference type="NCBI Taxonomy" id="1561003"/>
    <lineage>
        <taxon>Bacteria</taxon>
        <taxon>Pseudomonadati</taxon>
        <taxon>Pseudomonadota</taxon>
        <taxon>Betaproteobacteria</taxon>
        <taxon>Burkholderiales</taxon>
        <taxon>Candidatus Ichthyocystis</taxon>
    </lineage>
</organism>
<gene>
    <name evidence="1" type="ORF">Ark11_0353</name>
</gene>
<protein>
    <submittedName>
        <fullName evidence="1">Uncharacterized protein</fullName>
    </submittedName>
</protein>
<name>A0A0S4M076_9BURK</name>
<accession>A0A0S4M076</accession>
<keyword evidence="2" id="KW-1185">Reference proteome</keyword>
<proteinExistence type="predicted"/>
<dbReference type="Proteomes" id="UP000198651">
    <property type="component" value="Chromosome I"/>
</dbReference>
<dbReference type="OrthoDB" id="9906709at2"/>
<dbReference type="EMBL" id="LN906597">
    <property type="protein sequence ID" value="CUT17207.1"/>
    <property type="molecule type" value="Genomic_DNA"/>
</dbReference>
<reference evidence="2" key="1">
    <citation type="submission" date="2015-11" db="EMBL/GenBank/DDBJ databases">
        <authorList>
            <person name="Seth-Smith H.M.B."/>
        </authorList>
    </citation>
    <scope>NUCLEOTIDE SEQUENCE [LARGE SCALE GENOMIC DNA]</scope>
    <source>
        <strain evidence="2">2013Ark11</strain>
    </source>
</reference>
<dbReference type="AlphaFoldDB" id="A0A0S4M076"/>
<sequence length="121" mass="13131">MRGLDSSYGRSISCPDLGEDGSCIDGIDGIHEHRAGSSSDSEIDYSCISDNIHQENATSEQVTNIYRGDPLAPLLLDLFLPHQQQDEETMATLSLVICLALSTMSAYICSVIVECHPLITN</sequence>
<evidence type="ECO:0000313" key="1">
    <source>
        <dbReference type="EMBL" id="CUT17207.1"/>
    </source>
</evidence>
<evidence type="ECO:0000313" key="2">
    <source>
        <dbReference type="Proteomes" id="UP000198651"/>
    </source>
</evidence>